<dbReference type="GO" id="GO:0005634">
    <property type="term" value="C:nucleus"/>
    <property type="evidence" value="ECO:0007669"/>
    <property type="project" value="TreeGrafter"/>
</dbReference>
<evidence type="ECO:0000259" key="4">
    <source>
        <dbReference type="Pfam" id="PF18972"/>
    </source>
</evidence>
<dbReference type="OMA" id="WRAAQCA"/>
<dbReference type="GO" id="GO:0005829">
    <property type="term" value="C:cytosol"/>
    <property type="evidence" value="ECO:0007669"/>
    <property type="project" value="TreeGrafter"/>
</dbReference>
<dbReference type="PANTHER" id="PTHR46035:SF1">
    <property type="entry name" value="TETRATRICOPEPTIDE REPEAT PROTEIN 4"/>
    <property type="match status" value="1"/>
</dbReference>
<dbReference type="KEGG" id="aag:5571005"/>
<dbReference type="Proteomes" id="UP000682892">
    <property type="component" value="Unassembled WGS sequence"/>
</dbReference>
<evidence type="ECO:0000256" key="3">
    <source>
        <dbReference type="ARBA" id="ARBA00023602"/>
    </source>
</evidence>
<feature type="domain" description="Cns1/TTC4 wheel" evidence="4">
    <location>
        <begin position="274"/>
        <end position="377"/>
    </location>
</feature>
<dbReference type="SUPFAM" id="SSF48452">
    <property type="entry name" value="TPR-like"/>
    <property type="match status" value="1"/>
</dbReference>
<evidence type="ECO:0000313" key="6">
    <source>
        <dbReference type="Proteomes" id="UP000682892"/>
    </source>
</evidence>
<dbReference type="SMART" id="SM00028">
    <property type="entry name" value="TPR"/>
    <property type="match status" value="3"/>
</dbReference>
<proteinExistence type="inferred from homology"/>
<dbReference type="AlphaFoldDB" id="A0A1S4FKN2"/>
<reference evidence="5" key="1">
    <citation type="submission" date="2005-10" db="EMBL/GenBank/DDBJ databases">
        <authorList>
            <person name="Loftus B.J."/>
            <person name="Nene V.M."/>
            <person name="Hannick L.I."/>
            <person name="Bidwell S."/>
            <person name="Haas B."/>
            <person name="Amedeo P."/>
            <person name="Orvis J."/>
            <person name="Wortman J.R."/>
            <person name="White O.R."/>
            <person name="Salzberg S."/>
            <person name="Shumway M."/>
            <person name="Koo H."/>
            <person name="Zhao Y."/>
            <person name="Holmes M."/>
            <person name="Miller J."/>
            <person name="Schatz M."/>
            <person name="Pop M."/>
            <person name="Pai G."/>
            <person name="Utterback T."/>
            <person name="Rogers Y.-H."/>
            <person name="Kravitz S."/>
            <person name="Fraser C.M."/>
        </authorList>
    </citation>
    <scope>NUCLEOTIDE SEQUENCE</scope>
    <source>
        <strain evidence="5">Liverpool</strain>
    </source>
</reference>
<dbReference type="CDD" id="cd21380">
    <property type="entry name" value="CTWD_Cns1"/>
    <property type="match status" value="1"/>
</dbReference>
<reference evidence="5" key="2">
    <citation type="journal article" date="2007" name="Science">
        <title>Genome sequence of Aedes aegypti, a major arbovirus vector.</title>
        <authorList>
            <person name="Nene V."/>
            <person name="Wortman J.R."/>
            <person name="Lawson D."/>
            <person name="Haas B."/>
            <person name="Kodira C."/>
            <person name="Tu Z.J."/>
            <person name="Loftus B."/>
            <person name="Xi Z."/>
            <person name="Megy K."/>
            <person name="Grabherr M."/>
            <person name="Ren Q."/>
            <person name="Zdobnov E.M."/>
            <person name="Lobo N.F."/>
            <person name="Campbell K.S."/>
            <person name="Brown S.E."/>
            <person name="Bonaldo M.F."/>
            <person name="Zhu J."/>
            <person name="Sinkins S.P."/>
            <person name="Hogenkamp D.G."/>
            <person name="Amedeo P."/>
            <person name="Arensburger P."/>
            <person name="Atkinson P.W."/>
            <person name="Bidwell S."/>
            <person name="Biedler J."/>
            <person name="Birney E."/>
            <person name="Bruggner R.V."/>
            <person name="Costas J."/>
            <person name="Coy M.R."/>
            <person name="Crabtree J."/>
            <person name="Crawford M."/>
            <person name="Debruyn B."/>
            <person name="Decaprio D."/>
            <person name="Eiglmeier K."/>
            <person name="Eisenstadt E."/>
            <person name="El-Dorry H."/>
            <person name="Gelbart W.M."/>
            <person name="Gomes S.L."/>
            <person name="Hammond M."/>
            <person name="Hannick L.I."/>
            <person name="Hogan J.R."/>
            <person name="Holmes M.H."/>
            <person name="Jaffe D."/>
            <person name="Johnston J.S."/>
            <person name="Kennedy R.C."/>
            <person name="Koo H."/>
            <person name="Kravitz S."/>
            <person name="Kriventseva E.V."/>
            <person name="Kulp D."/>
            <person name="Labutti K."/>
            <person name="Lee E."/>
            <person name="Li S."/>
            <person name="Lovin D.D."/>
            <person name="Mao C."/>
            <person name="Mauceli E."/>
            <person name="Menck C.F."/>
            <person name="Miller J.R."/>
            <person name="Montgomery P."/>
            <person name="Mori A."/>
            <person name="Nascimento A.L."/>
            <person name="Naveira H.F."/>
            <person name="Nusbaum C."/>
            <person name="O'leary S."/>
            <person name="Orvis J."/>
            <person name="Pertea M."/>
            <person name="Quesneville H."/>
            <person name="Reidenbach K.R."/>
            <person name="Rogers Y.H."/>
            <person name="Roth C.W."/>
            <person name="Schneider J.R."/>
            <person name="Schatz M."/>
            <person name="Shumway M."/>
            <person name="Stanke M."/>
            <person name="Stinson E.O."/>
            <person name="Tubio J.M."/>
            <person name="Vanzee J.P."/>
            <person name="Verjovski-Almeida S."/>
            <person name="Werner D."/>
            <person name="White O."/>
            <person name="Wyder S."/>
            <person name="Zeng Q."/>
            <person name="Zhao Q."/>
            <person name="Zhao Y."/>
            <person name="Hill C.A."/>
            <person name="Raikhel A.S."/>
            <person name="Soares M.B."/>
            <person name="Knudson D.L."/>
            <person name="Lee N.H."/>
            <person name="Galagan J."/>
            <person name="Salzberg S.L."/>
            <person name="Paulsen I.T."/>
            <person name="Dimopoulos G."/>
            <person name="Collins F.H."/>
            <person name="Birren B."/>
            <person name="Fraser-Liggett C.M."/>
            <person name="Severson D.W."/>
        </authorList>
    </citation>
    <scope>NUCLEOTIDE SEQUENCE [LARGE SCALE GENOMIC DNA]</scope>
    <source>
        <strain evidence="5">Liverpool</strain>
    </source>
</reference>
<gene>
    <name evidence="5" type="ORF">AaeL_AAEL008743</name>
</gene>
<evidence type="ECO:0000256" key="2">
    <source>
        <dbReference type="ARBA" id="ARBA00022803"/>
    </source>
</evidence>
<dbReference type="Gene3D" id="1.25.40.10">
    <property type="entry name" value="Tetratricopeptide repeat domain"/>
    <property type="match status" value="1"/>
</dbReference>
<protein>
    <submittedName>
        <fullName evidence="5">AAEL008743-PA</fullName>
    </submittedName>
</protein>
<dbReference type="GO" id="GO:0006457">
    <property type="term" value="P:protein folding"/>
    <property type="evidence" value="ECO:0007669"/>
    <property type="project" value="TreeGrafter"/>
</dbReference>
<name>A0A1S4FKN2_AEDAE</name>
<reference evidence="5" key="3">
    <citation type="submission" date="2012-09" db="EMBL/GenBank/DDBJ databases">
        <authorList>
            <consortium name="VectorBase"/>
        </authorList>
    </citation>
    <scope>NUCLEOTIDE SEQUENCE</scope>
    <source>
        <strain evidence="5">Liverpool</strain>
    </source>
</reference>
<keyword evidence="1" id="KW-0677">Repeat</keyword>
<dbReference type="InterPro" id="IPR019734">
    <property type="entry name" value="TPR_rpt"/>
</dbReference>
<dbReference type="CTD" id="35565"/>
<evidence type="ECO:0000313" key="5">
    <source>
        <dbReference type="EMBL" id="EAT39468.1"/>
    </source>
</evidence>
<dbReference type="EMBL" id="CH477530">
    <property type="protein sequence ID" value="EAT39468.1"/>
    <property type="molecule type" value="Genomic_DNA"/>
</dbReference>
<dbReference type="GO" id="GO:0051879">
    <property type="term" value="F:Hsp90 protein binding"/>
    <property type="evidence" value="ECO:0007669"/>
    <property type="project" value="InterPro"/>
</dbReference>
<dbReference type="InterPro" id="IPR044059">
    <property type="entry name" value="Csn1/TTC4_wheel"/>
</dbReference>
<comment type="similarity">
    <text evidence="3">Belongs to the TTC4 family.</text>
</comment>
<sequence length="391" mass="45810">MESASKKPKISDKERLELAAKLDKDLDQFINSLEKRRYTEGWPEDRWEEEMAKHPFFMRKAPEPGEELSPLMEGLQQLKYDPEENTAQELAEAYKDDGKFYMQHKKFRLAVLSYTEALSFGVTDPEYRAVLHNNRSAANFFLKNYRSAMLDAQKALELKPDYDKARWRAAQSAGLLDKFDVCIEHCDEILRKDPTNGQALELRKSTLAKKTAKERDARKAALQERRKQEEWERTIEALKKSEVKFEEPDALTNVKRLKPRLAPLEDFTVKADGNGVLHWPTVFCYPQFLSTDFQQQLSEECTMEDVLINMFEDPLELDKEGQYVPHKLNVYYENRLAGRVHKVDVKKTIKDIIREKTFYVYDGTLAFFILPKESKHEVEFLNQTRVPLRLK</sequence>
<dbReference type="InterPro" id="IPR011990">
    <property type="entry name" value="TPR-like_helical_dom_sf"/>
</dbReference>
<organism evidence="5 6">
    <name type="scientific">Aedes aegypti</name>
    <name type="common">Yellowfever mosquito</name>
    <name type="synonym">Culex aegypti</name>
    <dbReference type="NCBI Taxonomy" id="7159"/>
    <lineage>
        <taxon>Eukaryota</taxon>
        <taxon>Metazoa</taxon>
        <taxon>Ecdysozoa</taxon>
        <taxon>Arthropoda</taxon>
        <taxon>Hexapoda</taxon>
        <taxon>Insecta</taxon>
        <taxon>Pterygota</taxon>
        <taxon>Neoptera</taxon>
        <taxon>Endopterygota</taxon>
        <taxon>Diptera</taxon>
        <taxon>Nematocera</taxon>
        <taxon>Culicoidea</taxon>
        <taxon>Culicidae</taxon>
        <taxon>Culicinae</taxon>
        <taxon>Aedini</taxon>
        <taxon>Aedes</taxon>
        <taxon>Stegomyia</taxon>
    </lineage>
</organism>
<keyword evidence="2" id="KW-0802">TPR repeat</keyword>
<dbReference type="GO" id="GO:0030544">
    <property type="term" value="F:Hsp70 protein binding"/>
    <property type="evidence" value="ECO:0007669"/>
    <property type="project" value="TreeGrafter"/>
</dbReference>
<dbReference type="Pfam" id="PF18972">
    <property type="entry name" value="Wheel"/>
    <property type="match status" value="1"/>
</dbReference>
<dbReference type="HOGENOM" id="CLU_040446_2_0_1"/>
<dbReference type="OrthoDB" id="420195at2759"/>
<evidence type="ECO:0000256" key="1">
    <source>
        <dbReference type="ARBA" id="ARBA00022737"/>
    </source>
</evidence>
<dbReference type="PANTHER" id="PTHR46035">
    <property type="entry name" value="TETRATRICOPEPTIDE REPEAT PROTEIN 4"/>
    <property type="match status" value="1"/>
</dbReference>
<accession>A0A1S4FKN2</accession>